<dbReference type="PANTHER" id="PTHR30221:SF1">
    <property type="entry name" value="SMALL-CONDUCTANCE MECHANOSENSITIVE CHANNEL"/>
    <property type="match status" value="1"/>
</dbReference>
<comment type="subcellular location">
    <subcellularLocation>
        <location evidence="1">Cell membrane</location>
        <topology evidence="1">Multi-pass membrane protein</topology>
    </subcellularLocation>
</comment>
<dbReference type="Gene3D" id="1.10.287.1260">
    <property type="match status" value="1"/>
</dbReference>
<keyword evidence="4 7" id="KW-0812">Transmembrane</keyword>
<evidence type="ECO:0000256" key="1">
    <source>
        <dbReference type="ARBA" id="ARBA00004651"/>
    </source>
</evidence>
<dbReference type="InterPro" id="IPR023408">
    <property type="entry name" value="MscS_beta-dom_sf"/>
</dbReference>
<keyword evidence="3" id="KW-1003">Cell membrane</keyword>
<dbReference type="PANTHER" id="PTHR30221">
    <property type="entry name" value="SMALL-CONDUCTANCE MECHANOSENSITIVE CHANNEL"/>
    <property type="match status" value="1"/>
</dbReference>
<dbReference type="SUPFAM" id="SSF82689">
    <property type="entry name" value="Mechanosensitive channel protein MscS (YggB), C-terminal domain"/>
    <property type="match status" value="1"/>
</dbReference>
<dbReference type="STRING" id="1619234.SAMN05421730_10281"/>
<dbReference type="AlphaFoldDB" id="A0A1D3TX24"/>
<comment type="similarity">
    <text evidence="2">Belongs to the MscS (TC 1.A.23) family.</text>
</comment>
<dbReference type="GO" id="GO:0008381">
    <property type="term" value="F:mechanosensitive monoatomic ion channel activity"/>
    <property type="evidence" value="ECO:0007669"/>
    <property type="project" value="InterPro"/>
</dbReference>
<dbReference type="RefSeq" id="WP_091236048.1">
    <property type="nucleotide sequence ID" value="NZ_FMKA01000028.1"/>
</dbReference>
<dbReference type="EMBL" id="FMKA01000028">
    <property type="protein sequence ID" value="SCP98867.1"/>
    <property type="molecule type" value="Genomic_DNA"/>
</dbReference>
<dbReference type="Pfam" id="PF21082">
    <property type="entry name" value="MS_channel_3rd"/>
    <property type="match status" value="1"/>
</dbReference>
<reference evidence="10 11" key="1">
    <citation type="submission" date="2016-09" db="EMBL/GenBank/DDBJ databases">
        <authorList>
            <person name="Capua I."/>
            <person name="De Benedictis P."/>
            <person name="Joannis T."/>
            <person name="Lombin L.H."/>
            <person name="Cattoli G."/>
        </authorList>
    </citation>
    <scope>NUCLEOTIDE SEQUENCE [LARGE SCALE GENOMIC DNA]</scope>
    <source>
        <strain evidence="10 11">GluBS11</strain>
    </source>
</reference>
<protein>
    <submittedName>
        <fullName evidence="10">Mechanosensitive ion channel</fullName>
    </submittedName>
</protein>
<feature type="domain" description="Mechanosensitive ion channel MscS C-terminal" evidence="9">
    <location>
        <begin position="167"/>
        <end position="249"/>
    </location>
</feature>
<feature type="domain" description="Mechanosensitive ion channel MscS" evidence="8">
    <location>
        <begin position="89"/>
        <end position="152"/>
    </location>
</feature>
<dbReference type="InterPro" id="IPR045275">
    <property type="entry name" value="MscS_archaea/bacteria_type"/>
</dbReference>
<dbReference type="Proteomes" id="UP000199315">
    <property type="component" value="Unassembled WGS sequence"/>
</dbReference>
<dbReference type="Gene3D" id="2.30.30.60">
    <property type="match status" value="1"/>
</dbReference>
<dbReference type="GO" id="GO:0005886">
    <property type="term" value="C:plasma membrane"/>
    <property type="evidence" value="ECO:0007669"/>
    <property type="project" value="UniProtKB-SubCell"/>
</dbReference>
<dbReference type="InterPro" id="IPR011066">
    <property type="entry name" value="MscS_channel_C_sf"/>
</dbReference>
<dbReference type="Pfam" id="PF00924">
    <property type="entry name" value="MS_channel_2nd"/>
    <property type="match status" value="1"/>
</dbReference>
<evidence type="ECO:0000256" key="4">
    <source>
        <dbReference type="ARBA" id="ARBA00022692"/>
    </source>
</evidence>
<keyword evidence="6 7" id="KW-0472">Membrane</keyword>
<evidence type="ECO:0000259" key="9">
    <source>
        <dbReference type="Pfam" id="PF21082"/>
    </source>
</evidence>
<dbReference type="InterPro" id="IPR010920">
    <property type="entry name" value="LSM_dom_sf"/>
</dbReference>
<feature type="transmembrane region" description="Helical" evidence="7">
    <location>
        <begin position="6"/>
        <end position="22"/>
    </location>
</feature>
<dbReference type="InterPro" id="IPR049278">
    <property type="entry name" value="MS_channel_C"/>
</dbReference>
<evidence type="ECO:0000256" key="6">
    <source>
        <dbReference type="ARBA" id="ARBA00023136"/>
    </source>
</evidence>
<keyword evidence="5 7" id="KW-1133">Transmembrane helix</keyword>
<keyword evidence="11" id="KW-1185">Reference proteome</keyword>
<evidence type="ECO:0000256" key="5">
    <source>
        <dbReference type="ARBA" id="ARBA00022989"/>
    </source>
</evidence>
<dbReference type="OrthoDB" id="9809206at2"/>
<sequence>MNDNIYYSIGIVAAALVLNRLNKLLFRKILMRRNRIHLKFLRSIVSVTIYVLATYGLLSQFEVTQKLTQSILTSSSIIVAVVIFAAQESLNDIISGVMLSWSRPFEIGERLQIVSLNITGTVEDITVRHTIIRTFNHSKVVVPNSVLNKQVIEKNSNSDNRAGNFLDVTVSFESDLARAIEIMEELVSSHELVLITEETPVKVFVRDICENGVALRVQVWTCEIGENFQTCSDLRKSLLEAFRENKIEIPYRHIKIVEQGGKMRAAASDRG</sequence>
<evidence type="ECO:0000256" key="2">
    <source>
        <dbReference type="ARBA" id="ARBA00008017"/>
    </source>
</evidence>
<dbReference type="Gene3D" id="3.30.70.100">
    <property type="match status" value="1"/>
</dbReference>
<dbReference type="SUPFAM" id="SSF50182">
    <property type="entry name" value="Sm-like ribonucleoproteins"/>
    <property type="match status" value="1"/>
</dbReference>
<proteinExistence type="inferred from homology"/>
<name>A0A1D3TX24_9FIRM</name>
<organism evidence="10 11">
    <name type="scientific">Anaerobium acetethylicum</name>
    <dbReference type="NCBI Taxonomy" id="1619234"/>
    <lineage>
        <taxon>Bacteria</taxon>
        <taxon>Bacillati</taxon>
        <taxon>Bacillota</taxon>
        <taxon>Clostridia</taxon>
        <taxon>Lachnospirales</taxon>
        <taxon>Lachnospiraceae</taxon>
        <taxon>Anaerobium</taxon>
    </lineage>
</organism>
<evidence type="ECO:0000313" key="10">
    <source>
        <dbReference type="EMBL" id="SCP98867.1"/>
    </source>
</evidence>
<evidence type="ECO:0000313" key="11">
    <source>
        <dbReference type="Proteomes" id="UP000199315"/>
    </source>
</evidence>
<dbReference type="InterPro" id="IPR006685">
    <property type="entry name" value="MscS_channel_2nd"/>
</dbReference>
<evidence type="ECO:0000259" key="8">
    <source>
        <dbReference type="Pfam" id="PF00924"/>
    </source>
</evidence>
<accession>A0A1D3TX24</accession>
<evidence type="ECO:0000256" key="7">
    <source>
        <dbReference type="SAM" id="Phobius"/>
    </source>
</evidence>
<gene>
    <name evidence="10" type="ORF">SAMN05421730_10281</name>
</gene>
<evidence type="ECO:0000256" key="3">
    <source>
        <dbReference type="ARBA" id="ARBA00022475"/>
    </source>
</evidence>
<feature type="transmembrane region" description="Helical" evidence="7">
    <location>
        <begin position="43"/>
        <end position="61"/>
    </location>
</feature>